<dbReference type="InterPro" id="IPR000719">
    <property type="entry name" value="Prot_kinase_dom"/>
</dbReference>
<dbReference type="InterPro" id="IPR011009">
    <property type="entry name" value="Kinase-like_dom_sf"/>
</dbReference>
<dbReference type="GO" id="GO:0043484">
    <property type="term" value="P:regulation of RNA splicing"/>
    <property type="evidence" value="ECO:0007669"/>
    <property type="project" value="TreeGrafter"/>
</dbReference>
<keyword evidence="4 9" id="KW-0418">Kinase</keyword>
<evidence type="ECO:0000256" key="2">
    <source>
        <dbReference type="ARBA" id="ARBA00022679"/>
    </source>
</evidence>
<evidence type="ECO:0000313" key="9">
    <source>
        <dbReference type="EMBL" id="RDB25931.1"/>
    </source>
</evidence>
<evidence type="ECO:0000313" key="10">
    <source>
        <dbReference type="Proteomes" id="UP000076154"/>
    </source>
</evidence>
<dbReference type="PROSITE" id="PS50011">
    <property type="entry name" value="PROTEIN_KINASE_DOM"/>
    <property type="match status" value="1"/>
</dbReference>
<protein>
    <submittedName>
        <fullName evidence="9">Serine/threonine-protein kinase SRPK</fullName>
    </submittedName>
</protein>
<feature type="binding site" evidence="6">
    <location>
        <position position="106"/>
    </location>
    <ligand>
        <name>ATP</name>
        <dbReference type="ChEBI" id="CHEBI:30616"/>
    </ligand>
</feature>
<sequence length="438" mass="49034">MYSEFSHLLRQRLSLPRRQFKGICGRKYSLRQYTSMGKTDDATAYSFPEEPIGIPAAAGYGFFQGGPGALVGADNRYKLAGKLGFGTTSSVWLAMDNTQKRYVAVKILNGDVTKLNDEKKLRELLVMQRLSSVPQKNPHFTRLLDNFYHPGAEGDGEHLCLVTELRVGLDVVRKRFPEPLQDMALVKQLLRHVLLGLSALHSVGVAHTDIKPDNILVDFNLSNSDVDDWLKKHPPRAYKPVQSFKGLVTCYASESFLPTSITVKDIQKCSFELADFGSAQIIGDQTTDHITPLDLRPPEIVLGGPWNQAVDIWSFGCLAFHLLTGGSMFGPFPIPERHATIEDTLLFQMMCYTGENFRRDFLCRCRRSLDYFKPDLTLQKFGVYVNKSLPVCVREGYGGVAPEEDVQAIALLLARCLRLDPDDRATADELLGDPWLAM</sequence>
<evidence type="ECO:0000256" key="7">
    <source>
        <dbReference type="RuleBase" id="RU000304"/>
    </source>
</evidence>
<dbReference type="InterPro" id="IPR051175">
    <property type="entry name" value="CLK_kinases"/>
</dbReference>
<keyword evidence="3 6" id="KW-0547">Nucleotide-binding</keyword>
<evidence type="ECO:0000259" key="8">
    <source>
        <dbReference type="PROSITE" id="PS50011"/>
    </source>
</evidence>
<evidence type="ECO:0000256" key="1">
    <source>
        <dbReference type="ARBA" id="ARBA00022527"/>
    </source>
</evidence>
<dbReference type="GO" id="GO:0004674">
    <property type="term" value="F:protein serine/threonine kinase activity"/>
    <property type="evidence" value="ECO:0007669"/>
    <property type="project" value="UniProtKB-KW"/>
</dbReference>
<evidence type="ECO:0000256" key="3">
    <source>
        <dbReference type="ARBA" id="ARBA00022741"/>
    </source>
</evidence>
<keyword evidence="1 7" id="KW-0723">Serine/threonine-protein kinase</keyword>
<comment type="similarity">
    <text evidence="7">Belongs to the protein kinase superfamily.</text>
</comment>
<organism evidence="9 10">
    <name type="scientific">Hypsizygus marmoreus</name>
    <name type="common">White beech mushroom</name>
    <name type="synonym">Agaricus marmoreus</name>
    <dbReference type="NCBI Taxonomy" id="39966"/>
    <lineage>
        <taxon>Eukaryota</taxon>
        <taxon>Fungi</taxon>
        <taxon>Dikarya</taxon>
        <taxon>Basidiomycota</taxon>
        <taxon>Agaricomycotina</taxon>
        <taxon>Agaricomycetes</taxon>
        <taxon>Agaricomycetidae</taxon>
        <taxon>Agaricales</taxon>
        <taxon>Tricholomatineae</taxon>
        <taxon>Lyophyllaceae</taxon>
        <taxon>Hypsizygus</taxon>
    </lineage>
</organism>
<dbReference type="PROSITE" id="PS00108">
    <property type="entry name" value="PROTEIN_KINASE_ST"/>
    <property type="match status" value="1"/>
</dbReference>
<dbReference type="InterPro" id="IPR008271">
    <property type="entry name" value="Ser/Thr_kinase_AS"/>
</dbReference>
<dbReference type="InterPro" id="IPR017441">
    <property type="entry name" value="Protein_kinase_ATP_BS"/>
</dbReference>
<gene>
    <name evidence="9" type="primary">SRPK_0</name>
    <name evidence="9" type="ORF">Hypma_006354</name>
</gene>
<dbReference type="GO" id="GO:0005524">
    <property type="term" value="F:ATP binding"/>
    <property type="evidence" value="ECO:0007669"/>
    <property type="project" value="UniProtKB-UniRule"/>
</dbReference>
<accession>A0A369JUC2</accession>
<dbReference type="AlphaFoldDB" id="A0A369JUC2"/>
<dbReference type="PROSITE" id="PS00107">
    <property type="entry name" value="PROTEIN_KINASE_ATP"/>
    <property type="match status" value="1"/>
</dbReference>
<comment type="caution">
    <text evidence="9">The sequence shown here is derived from an EMBL/GenBank/DDBJ whole genome shotgun (WGS) entry which is preliminary data.</text>
</comment>
<keyword evidence="5 6" id="KW-0067">ATP-binding</keyword>
<dbReference type="EMBL" id="LUEZ02000040">
    <property type="protein sequence ID" value="RDB25931.1"/>
    <property type="molecule type" value="Genomic_DNA"/>
</dbReference>
<dbReference type="PANTHER" id="PTHR45646">
    <property type="entry name" value="SERINE/THREONINE-PROTEIN KINASE DOA-RELATED"/>
    <property type="match status" value="1"/>
</dbReference>
<dbReference type="InParanoid" id="A0A369JUC2"/>
<dbReference type="SUPFAM" id="SSF56112">
    <property type="entry name" value="Protein kinase-like (PK-like)"/>
    <property type="match status" value="1"/>
</dbReference>
<dbReference type="OrthoDB" id="5979581at2759"/>
<dbReference type="PANTHER" id="PTHR45646:SF11">
    <property type="entry name" value="SERINE_THREONINE-PROTEIN KINASE DOA"/>
    <property type="match status" value="1"/>
</dbReference>
<dbReference type="GO" id="GO:0005634">
    <property type="term" value="C:nucleus"/>
    <property type="evidence" value="ECO:0007669"/>
    <property type="project" value="TreeGrafter"/>
</dbReference>
<keyword evidence="10" id="KW-1185">Reference proteome</keyword>
<reference evidence="9" key="1">
    <citation type="submission" date="2018-04" db="EMBL/GenBank/DDBJ databases">
        <title>Whole genome sequencing of Hypsizygus marmoreus.</title>
        <authorList>
            <person name="Choi I.-G."/>
            <person name="Min B."/>
            <person name="Kim J.-G."/>
            <person name="Kim S."/>
            <person name="Oh Y.-L."/>
            <person name="Kong W.-S."/>
            <person name="Park H."/>
            <person name="Jeong J."/>
            <person name="Song E.-S."/>
        </authorList>
    </citation>
    <scope>NUCLEOTIDE SEQUENCE [LARGE SCALE GENOMIC DNA]</scope>
    <source>
        <strain evidence="9">51987-8</strain>
    </source>
</reference>
<evidence type="ECO:0000256" key="5">
    <source>
        <dbReference type="ARBA" id="ARBA00022840"/>
    </source>
</evidence>
<dbReference type="Gene3D" id="1.10.510.10">
    <property type="entry name" value="Transferase(Phosphotransferase) domain 1"/>
    <property type="match status" value="1"/>
</dbReference>
<dbReference type="SMART" id="SM00220">
    <property type="entry name" value="S_TKc"/>
    <property type="match status" value="1"/>
</dbReference>
<dbReference type="Gene3D" id="3.30.200.20">
    <property type="entry name" value="Phosphorylase Kinase, domain 1"/>
    <property type="match status" value="1"/>
</dbReference>
<evidence type="ECO:0000256" key="4">
    <source>
        <dbReference type="ARBA" id="ARBA00022777"/>
    </source>
</evidence>
<name>A0A369JUC2_HYPMA</name>
<evidence type="ECO:0000256" key="6">
    <source>
        <dbReference type="PROSITE-ProRule" id="PRU10141"/>
    </source>
</evidence>
<feature type="domain" description="Protein kinase" evidence="8">
    <location>
        <begin position="77"/>
        <end position="436"/>
    </location>
</feature>
<dbReference type="Proteomes" id="UP000076154">
    <property type="component" value="Unassembled WGS sequence"/>
</dbReference>
<dbReference type="Pfam" id="PF00069">
    <property type="entry name" value="Pkinase"/>
    <property type="match status" value="2"/>
</dbReference>
<keyword evidence="2" id="KW-0808">Transferase</keyword>
<dbReference type="STRING" id="39966.A0A369JUC2"/>
<proteinExistence type="inferred from homology"/>